<feature type="domain" description="Disease resistance protein RPS4B/Roq1-like leucine-rich repeats" evidence="2">
    <location>
        <begin position="221"/>
        <end position="296"/>
    </location>
</feature>
<dbReference type="SUPFAM" id="SSF52058">
    <property type="entry name" value="L domain-like"/>
    <property type="match status" value="1"/>
</dbReference>
<dbReference type="AlphaFoldDB" id="A0A251MYK7"/>
<dbReference type="Proteomes" id="UP000006882">
    <property type="component" value="Chromosome G8"/>
</dbReference>
<proteinExistence type="predicted"/>
<feature type="domain" description="Disease resistance protein RPS4B/Roq1-like leucine-rich repeats" evidence="2">
    <location>
        <begin position="139"/>
        <end position="209"/>
    </location>
</feature>
<dbReference type="InterPro" id="IPR044974">
    <property type="entry name" value="Disease_R_plants"/>
</dbReference>
<accession>A0A251MYK7</accession>
<dbReference type="PANTHER" id="PTHR11017">
    <property type="entry name" value="LEUCINE-RICH REPEAT-CONTAINING PROTEIN"/>
    <property type="match status" value="1"/>
</dbReference>
<organism evidence="3 4">
    <name type="scientific">Prunus persica</name>
    <name type="common">Peach</name>
    <name type="synonym">Amygdalus persica</name>
    <dbReference type="NCBI Taxonomy" id="3760"/>
    <lineage>
        <taxon>Eukaryota</taxon>
        <taxon>Viridiplantae</taxon>
        <taxon>Streptophyta</taxon>
        <taxon>Embryophyta</taxon>
        <taxon>Tracheophyta</taxon>
        <taxon>Spermatophyta</taxon>
        <taxon>Magnoliopsida</taxon>
        <taxon>eudicotyledons</taxon>
        <taxon>Gunneridae</taxon>
        <taxon>Pentapetalae</taxon>
        <taxon>rosids</taxon>
        <taxon>fabids</taxon>
        <taxon>Rosales</taxon>
        <taxon>Rosaceae</taxon>
        <taxon>Amygdaloideae</taxon>
        <taxon>Amygdaleae</taxon>
        <taxon>Prunus</taxon>
    </lineage>
</organism>
<dbReference type="eggNOG" id="ENOG502R4BG">
    <property type="taxonomic scope" value="Eukaryota"/>
</dbReference>
<evidence type="ECO:0000313" key="4">
    <source>
        <dbReference type="Proteomes" id="UP000006882"/>
    </source>
</evidence>
<evidence type="ECO:0000313" key="3">
    <source>
        <dbReference type="EMBL" id="ONH91399.1"/>
    </source>
</evidence>
<evidence type="ECO:0000256" key="1">
    <source>
        <dbReference type="ARBA" id="ARBA00022821"/>
    </source>
</evidence>
<dbReference type="Gramene" id="ONH91399">
    <property type="protein sequence ID" value="ONH91399"/>
    <property type="gene ID" value="PRUPE_8G111900"/>
</dbReference>
<dbReference type="PANTHER" id="PTHR11017:SF578">
    <property type="entry name" value="ADP-RIBOSYL CYCLASE_CYCLIC ADP-RIBOSE HYDROLASE"/>
    <property type="match status" value="1"/>
</dbReference>
<dbReference type="InterPro" id="IPR032675">
    <property type="entry name" value="LRR_dom_sf"/>
</dbReference>
<keyword evidence="4" id="KW-1185">Reference proteome</keyword>
<gene>
    <name evidence="3" type="ORF">PRUPE_8G111900</name>
</gene>
<name>A0A251MYK7_PRUPE</name>
<evidence type="ECO:0000259" key="2">
    <source>
        <dbReference type="Pfam" id="PF23286"/>
    </source>
</evidence>
<protein>
    <recommendedName>
        <fullName evidence="2">Disease resistance protein RPS4B/Roq1-like leucine-rich repeats domain-containing protein</fullName>
    </recommendedName>
</protein>
<reference evidence="3 4" key="1">
    <citation type="journal article" date="2013" name="Nat. Genet.">
        <title>The high-quality draft genome of peach (Prunus persica) identifies unique patterns of genetic diversity, domestication and genome evolution.</title>
        <authorList>
            <consortium name="International Peach Genome Initiative"/>
            <person name="Verde I."/>
            <person name="Abbott A.G."/>
            <person name="Scalabrin S."/>
            <person name="Jung S."/>
            <person name="Shu S."/>
            <person name="Marroni F."/>
            <person name="Zhebentyayeva T."/>
            <person name="Dettori M.T."/>
            <person name="Grimwood J."/>
            <person name="Cattonaro F."/>
            <person name="Zuccolo A."/>
            <person name="Rossini L."/>
            <person name="Jenkins J."/>
            <person name="Vendramin E."/>
            <person name="Meisel L.A."/>
            <person name="Decroocq V."/>
            <person name="Sosinski B."/>
            <person name="Prochnik S."/>
            <person name="Mitros T."/>
            <person name="Policriti A."/>
            <person name="Cipriani G."/>
            <person name="Dondini L."/>
            <person name="Ficklin S."/>
            <person name="Goodstein D.M."/>
            <person name="Xuan P."/>
            <person name="Del Fabbro C."/>
            <person name="Aramini V."/>
            <person name="Copetti D."/>
            <person name="Gonzalez S."/>
            <person name="Horner D.S."/>
            <person name="Falchi R."/>
            <person name="Lucas S."/>
            <person name="Mica E."/>
            <person name="Maldonado J."/>
            <person name="Lazzari B."/>
            <person name="Bielenberg D."/>
            <person name="Pirona R."/>
            <person name="Miculan M."/>
            <person name="Barakat A."/>
            <person name="Testolin R."/>
            <person name="Stella A."/>
            <person name="Tartarini S."/>
            <person name="Tonutti P."/>
            <person name="Arus P."/>
            <person name="Orellana A."/>
            <person name="Wells C."/>
            <person name="Main D."/>
            <person name="Vizzotto G."/>
            <person name="Silva H."/>
            <person name="Salamini F."/>
            <person name="Schmutz J."/>
            <person name="Morgante M."/>
            <person name="Rokhsar D.S."/>
        </authorList>
    </citation>
    <scope>NUCLEOTIDE SEQUENCE [LARGE SCALE GENOMIC DNA]</scope>
    <source>
        <strain evidence="4">cv. Nemared</strain>
    </source>
</reference>
<dbReference type="EMBL" id="CM007658">
    <property type="protein sequence ID" value="ONH91399.1"/>
    <property type="molecule type" value="Genomic_DNA"/>
</dbReference>
<sequence>MKNLRLFINVNARFYGDHVDYLSNELRFLHWPGCPLQTLPSTFNPRKLVELYMPCSRLSQLGEGFKRLQNLTSMNFRSCELLTKTPNISGIPNLQSLNLDYCRSLVEVHPSVGFHDKLVDLSLMCCHNLTLFPIIKSKSLEVLNLQFCRRLETFPDIGGKMDSLRYMFLHGSGIKELPASIVYLINLELLHLSSCENLTNLPPSIYELEHLNRICLRRSRKLVTFPNKVKSEDYVSTLSELDLTLCDFLVSIPKCITKFVNMRYLYLHGCKRLRDIPELPPKIVKLDASDCVSLERFSSLSNILKAKEQITIFFDHLLSSQKHGFQVVFPASFEALSTLFSCHKYVKERDEACEFLIEIPPNFKCQNQGLALYAAGENPQNKRPRYNGFVTKISVNQPGVEPYFTASDFRKNGSGHGIGSGHVWLCYIRFSEMFYRDDQITWPRSPFACRVNFLNLTLDSLCLKSFGVHLVMTQDDEDLSIFTEDGESESDDLEDANERFDGDNCIDLCEDEQDSEHDYFSCEDNEDGYFY</sequence>
<dbReference type="InterPro" id="IPR058546">
    <property type="entry name" value="RPS4B/Roq1-like_LRR"/>
</dbReference>
<dbReference type="Pfam" id="PF23286">
    <property type="entry name" value="LRR_13"/>
    <property type="match status" value="2"/>
</dbReference>
<dbReference type="Gene3D" id="3.80.10.10">
    <property type="entry name" value="Ribonuclease Inhibitor"/>
    <property type="match status" value="2"/>
</dbReference>
<keyword evidence="1" id="KW-0611">Plant defense</keyword>
<dbReference type="GO" id="GO:0006952">
    <property type="term" value="P:defense response"/>
    <property type="evidence" value="ECO:0007669"/>
    <property type="project" value="InterPro"/>
</dbReference>